<accession>A0ABS3ICM6</accession>
<reference evidence="4 5" key="1">
    <citation type="submission" date="2021-03" db="EMBL/GenBank/DDBJ databases">
        <authorList>
            <person name="Xin L."/>
        </authorList>
    </citation>
    <scope>NUCLEOTIDE SEQUENCE [LARGE SCALE GENOMIC DNA]</scope>
    <source>
        <strain evidence="4 5">XHU 5031</strain>
    </source>
</reference>
<feature type="domain" description="D-alanyl-D-alanine carboxypeptidase-like core" evidence="3">
    <location>
        <begin position="260"/>
        <end position="367"/>
    </location>
</feature>
<keyword evidence="2" id="KW-1133">Transmembrane helix</keyword>
<gene>
    <name evidence="4" type="ORF">J0911_13985</name>
</gene>
<dbReference type="InterPro" id="IPR009045">
    <property type="entry name" value="Zn_M74/Hedgehog-like"/>
</dbReference>
<proteinExistence type="predicted"/>
<keyword evidence="2" id="KW-0812">Transmembrane</keyword>
<evidence type="ECO:0000313" key="4">
    <source>
        <dbReference type="EMBL" id="MBO0610139.1"/>
    </source>
</evidence>
<name>A0ABS3ICM6_9MICO</name>
<keyword evidence="2" id="KW-0472">Membrane</keyword>
<dbReference type="InterPro" id="IPR003709">
    <property type="entry name" value="VanY-like_core_dom"/>
</dbReference>
<dbReference type="PANTHER" id="PTHR34385:SF1">
    <property type="entry name" value="PEPTIDOGLYCAN L-ALANYL-D-GLUTAMATE ENDOPEPTIDASE CWLK"/>
    <property type="match status" value="1"/>
</dbReference>
<feature type="compositionally biased region" description="Pro residues" evidence="1">
    <location>
        <begin position="1"/>
        <end position="22"/>
    </location>
</feature>
<dbReference type="Proteomes" id="UP000664617">
    <property type="component" value="Unassembled WGS sequence"/>
</dbReference>
<dbReference type="CDD" id="cd14814">
    <property type="entry name" value="Peptidase_M15"/>
    <property type="match status" value="1"/>
</dbReference>
<dbReference type="PANTHER" id="PTHR34385">
    <property type="entry name" value="D-ALANYL-D-ALANINE CARBOXYPEPTIDASE"/>
    <property type="match status" value="1"/>
</dbReference>
<keyword evidence="5" id="KW-1185">Reference proteome</keyword>
<protein>
    <submittedName>
        <fullName evidence="4">M15 family metallopeptidase</fullName>
    </submittedName>
</protein>
<reference evidence="5" key="2">
    <citation type="submission" date="2023-07" db="EMBL/GenBank/DDBJ databases">
        <title>Myceligenerans salitolerans sp. nov., a halotolerant actinomycete isolated from a salt lake in Xinjiang, China.</title>
        <authorList>
            <person name="Guan T."/>
        </authorList>
    </citation>
    <scope>NUCLEOTIDE SEQUENCE [LARGE SCALE GENOMIC DNA]</scope>
    <source>
        <strain evidence="5">XHU 5031</strain>
    </source>
</reference>
<evidence type="ECO:0000256" key="2">
    <source>
        <dbReference type="SAM" id="Phobius"/>
    </source>
</evidence>
<organism evidence="4 5">
    <name type="scientific">Myceligenerans salitolerans</name>
    <dbReference type="NCBI Taxonomy" id="1230528"/>
    <lineage>
        <taxon>Bacteria</taxon>
        <taxon>Bacillati</taxon>
        <taxon>Actinomycetota</taxon>
        <taxon>Actinomycetes</taxon>
        <taxon>Micrococcales</taxon>
        <taxon>Promicromonosporaceae</taxon>
        <taxon>Myceligenerans</taxon>
    </lineage>
</organism>
<evidence type="ECO:0000259" key="3">
    <source>
        <dbReference type="Pfam" id="PF02557"/>
    </source>
</evidence>
<feature type="transmembrane region" description="Helical" evidence="2">
    <location>
        <begin position="36"/>
        <end position="56"/>
    </location>
</feature>
<evidence type="ECO:0000256" key="1">
    <source>
        <dbReference type="SAM" id="MobiDB-lite"/>
    </source>
</evidence>
<dbReference type="InterPro" id="IPR052179">
    <property type="entry name" value="DD-CPase-like"/>
</dbReference>
<feature type="region of interest" description="Disordered" evidence="1">
    <location>
        <begin position="1"/>
        <end position="31"/>
    </location>
</feature>
<sequence length="375" mass="40369">MTQTAFPPPAAEPSPFPEPAPAKKPGKRHRGRTNTVIVSVLAFLLAVTVGAAYWFLERESGDLARQAASAETLLAQSEGRVADPAVREALEARLTAADDVLNGTAFVDRLPGQATEATENLIAASDRVWASMVQRARTDIATGRDQLEDTMDRAEKVYTVTASLDGDDLTRSALRSALDSAEVTHTRTREDRLADAELTQLEQAVGDLTARRAELGSTTGTMVAAQDAATCPAPDQLWTPDSGRIPEQRLAPIPWDTGYRVRADVLDSLISLNDAYRAHFGTDLTINSAYRSLQDQTGLYDPSSPIAAAPGCSTHGLGLAVDLGGGVQTFGTPQHEWMQANAPAHGWLHPRWAAPNGRVPEAWHWQHEKSPAETL</sequence>
<dbReference type="SUPFAM" id="SSF55166">
    <property type="entry name" value="Hedgehog/DD-peptidase"/>
    <property type="match status" value="1"/>
</dbReference>
<dbReference type="RefSeq" id="WP_207276078.1">
    <property type="nucleotide sequence ID" value="NZ_JAFMPK010000047.1"/>
</dbReference>
<dbReference type="Pfam" id="PF02557">
    <property type="entry name" value="VanY"/>
    <property type="match status" value="1"/>
</dbReference>
<evidence type="ECO:0000313" key="5">
    <source>
        <dbReference type="Proteomes" id="UP000664617"/>
    </source>
</evidence>
<comment type="caution">
    <text evidence="4">The sequence shown here is derived from an EMBL/GenBank/DDBJ whole genome shotgun (WGS) entry which is preliminary data.</text>
</comment>
<dbReference type="EMBL" id="JAFMPK010000047">
    <property type="protein sequence ID" value="MBO0610139.1"/>
    <property type="molecule type" value="Genomic_DNA"/>
</dbReference>
<dbReference type="Gene3D" id="3.30.1380.10">
    <property type="match status" value="1"/>
</dbReference>